<reference evidence="1" key="1">
    <citation type="submission" date="2020-04" db="EMBL/GenBank/DDBJ databases">
        <authorList>
            <person name="Chiriac C."/>
            <person name="Salcher M."/>
            <person name="Ghai R."/>
            <person name="Kavagutti S V."/>
        </authorList>
    </citation>
    <scope>NUCLEOTIDE SEQUENCE</scope>
</reference>
<dbReference type="EMBL" id="LR796717">
    <property type="protein sequence ID" value="CAB4160548.1"/>
    <property type="molecule type" value="Genomic_DNA"/>
</dbReference>
<evidence type="ECO:0000313" key="3">
    <source>
        <dbReference type="EMBL" id="CAB4187528.1"/>
    </source>
</evidence>
<evidence type="ECO:0000313" key="1">
    <source>
        <dbReference type="EMBL" id="CAB4146616.1"/>
    </source>
</evidence>
<dbReference type="EMBL" id="LR797106">
    <property type="protein sequence ID" value="CAB4187528.1"/>
    <property type="molecule type" value="Genomic_DNA"/>
</dbReference>
<organism evidence="1">
    <name type="scientific">uncultured Caudovirales phage</name>
    <dbReference type="NCBI Taxonomy" id="2100421"/>
    <lineage>
        <taxon>Viruses</taxon>
        <taxon>Duplodnaviria</taxon>
        <taxon>Heunggongvirae</taxon>
        <taxon>Uroviricota</taxon>
        <taxon>Caudoviricetes</taxon>
        <taxon>Peduoviridae</taxon>
        <taxon>Maltschvirus</taxon>
        <taxon>Maltschvirus maltsch</taxon>
    </lineage>
</organism>
<name>A0A6J5MNB5_9CAUD</name>
<protein>
    <submittedName>
        <fullName evidence="1">Uncharacterized protein</fullName>
    </submittedName>
</protein>
<accession>A0A6J5MNB5</accession>
<gene>
    <name evidence="3" type="ORF">UFOVP1161_49</name>
    <name evidence="1" type="ORF">UFOVP501_49</name>
    <name evidence="2" type="ORF">UFOVP762_2</name>
</gene>
<sequence>MPNNVSVGVAFSDPILSGGTIDNTVIGATTKAAGSFTTVTATGAVSGTTVTASAGFIMPSATVAATGTNQATAAQIATGFTLVSAADATKGILLPAAAAGLTCVIKNNAAAVLKIWPASGDAVNAIAADSNYVLASLTSTVLVAYDTTTWYSVPLLAS</sequence>
<evidence type="ECO:0000313" key="2">
    <source>
        <dbReference type="EMBL" id="CAB4160548.1"/>
    </source>
</evidence>
<dbReference type="EMBL" id="LR796469">
    <property type="protein sequence ID" value="CAB4146616.1"/>
    <property type="molecule type" value="Genomic_DNA"/>
</dbReference>
<proteinExistence type="predicted"/>